<feature type="transmembrane region" description="Helical" evidence="2">
    <location>
        <begin position="82"/>
        <end position="100"/>
    </location>
</feature>
<dbReference type="RefSeq" id="WP_188675543.1">
    <property type="nucleotide sequence ID" value="NZ_BMKA01000003.1"/>
</dbReference>
<keyword evidence="2" id="KW-0472">Membrane</keyword>
<organism evidence="3 4">
    <name type="scientific">Neptunicoccus cionae</name>
    <dbReference type="NCBI Taxonomy" id="2035344"/>
    <lineage>
        <taxon>Bacteria</taxon>
        <taxon>Pseudomonadati</taxon>
        <taxon>Pseudomonadota</taxon>
        <taxon>Alphaproteobacteria</taxon>
        <taxon>Rhodobacterales</taxon>
        <taxon>Paracoccaceae</taxon>
        <taxon>Neptunicoccus</taxon>
    </lineage>
</organism>
<gene>
    <name evidence="3" type="ORF">GCM10011498_24110</name>
</gene>
<protein>
    <submittedName>
        <fullName evidence="3">Uncharacterized protein</fullName>
    </submittedName>
</protein>
<evidence type="ECO:0000256" key="2">
    <source>
        <dbReference type="SAM" id="Phobius"/>
    </source>
</evidence>
<dbReference type="EMBL" id="BMKA01000003">
    <property type="protein sequence ID" value="GGA22501.1"/>
    <property type="molecule type" value="Genomic_DNA"/>
</dbReference>
<evidence type="ECO:0000313" key="4">
    <source>
        <dbReference type="Proteomes" id="UP000628017"/>
    </source>
</evidence>
<proteinExistence type="predicted"/>
<sequence length="136" mass="14959">MSDQQQTEPAAPDAASDGVHHSPHSGREDTSGTPALGRVFTALSAPKAAKTLFYALVVLCVGLFLADFFYKKYTYVAVENIPGFYALYGFIITAGLVLLAKIWGNWVRRPEDYYAPNDVDAEAFPQDELDEEHQNG</sequence>
<accession>A0A916QYU6</accession>
<dbReference type="Proteomes" id="UP000628017">
    <property type="component" value="Unassembled WGS sequence"/>
</dbReference>
<keyword evidence="2" id="KW-1133">Transmembrane helix</keyword>
<keyword evidence="4" id="KW-1185">Reference proteome</keyword>
<name>A0A916QYU6_9RHOB</name>
<dbReference type="AlphaFoldDB" id="A0A916QYU6"/>
<evidence type="ECO:0000256" key="1">
    <source>
        <dbReference type="SAM" id="MobiDB-lite"/>
    </source>
</evidence>
<comment type="caution">
    <text evidence="3">The sequence shown here is derived from an EMBL/GenBank/DDBJ whole genome shotgun (WGS) entry which is preliminary data.</text>
</comment>
<feature type="region of interest" description="Disordered" evidence="1">
    <location>
        <begin position="1"/>
        <end position="34"/>
    </location>
</feature>
<evidence type="ECO:0000313" key="3">
    <source>
        <dbReference type="EMBL" id="GGA22501.1"/>
    </source>
</evidence>
<keyword evidence="2" id="KW-0812">Transmembrane</keyword>
<reference evidence="3" key="1">
    <citation type="journal article" date="2014" name="Int. J. Syst. Evol. Microbiol.">
        <title>Complete genome sequence of Corynebacterium casei LMG S-19264T (=DSM 44701T), isolated from a smear-ripened cheese.</title>
        <authorList>
            <consortium name="US DOE Joint Genome Institute (JGI-PGF)"/>
            <person name="Walter F."/>
            <person name="Albersmeier A."/>
            <person name="Kalinowski J."/>
            <person name="Ruckert C."/>
        </authorList>
    </citation>
    <scope>NUCLEOTIDE SEQUENCE</scope>
    <source>
        <strain evidence="3">CGMCC 1.15880</strain>
    </source>
</reference>
<feature type="transmembrane region" description="Helical" evidence="2">
    <location>
        <begin position="52"/>
        <end position="70"/>
    </location>
</feature>
<reference evidence="3" key="2">
    <citation type="submission" date="2020-09" db="EMBL/GenBank/DDBJ databases">
        <authorList>
            <person name="Sun Q."/>
            <person name="Zhou Y."/>
        </authorList>
    </citation>
    <scope>NUCLEOTIDE SEQUENCE</scope>
    <source>
        <strain evidence="3">CGMCC 1.15880</strain>
    </source>
</reference>